<feature type="transmembrane region" description="Helical" evidence="6">
    <location>
        <begin position="23"/>
        <end position="44"/>
    </location>
</feature>
<dbReference type="GO" id="GO:0016020">
    <property type="term" value="C:membrane"/>
    <property type="evidence" value="ECO:0007669"/>
    <property type="project" value="UniProtKB-SubCell"/>
</dbReference>
<gene>
    <name evidence="8" type="primary">OR2B11</name>
</gene>
<feature type="transmembrane region" description="Helical" evidence="6">
    <location>
        <begin position="162"/>
        <end position="195"/>
    </location>
</feature>
<dbReference type="InterPro" id="IPR000276">
    <property type="entry name" value="GPCR_Rhodpsn"/>
</dbReference>
<accession>A0A2K6UD08</accession>
<keyword evidence="9" id="KW-1185">Reference proteome</keyword>
<comment type="subcellular location">
    <subcellularLocation>
        <location evidence="1">Membrane</location>
    </subcellularLocation>
</comment>
<dbReference type="GeneTree" id="ENSGT01150000286913"/>
<organism evidence="8 9">
    <name type="scientific">Saimiri boliviensis boliviensis</name>
    <name type="common">Bolivian squirrel monkey</name>
    <dbReference type="NCBI Taxonomy" id="39432"/>
    <lineage>
        <taxon>Eukaryota</taxon>
        <taxon>Metazoa</taxon>
        <taxon>Chordata</taxon>
        <taxon>Craniata</taxon>
        <taxon>Vertebrata</taxon>
        <taxon>Euteleostomi</taxon>
        <taxon>Mammalia</taxon>
        <taxon>Eutheria</taxon>
        <taxon>Euarchontoglires</taxon>
        <taxon>Primates</taxon>
        <taxon>Haplorrhini</taxon>
        <taxon>Platyrrhini</taxon>
        <taxon>Cebidae</taxon>
        <taxon>Saimiriinae</taxon>
        <taxon>Saimiri</taxon>
    </lineage>
</organism>
<reference evidence="8" key="1">
    <citation type="submission" date="2025-08" db="UniProtKB">
        <authorList>
            <consortium name="Ensembl"/>
        </authorList>
    </citation>
    <scope>IDENTIFICATION</scope>
</reference>
<dbReference type="Pfam" id="PF00001">
    <property type="entry name" value="7tm_1"/>
    <property type="match status" value="1"/>
</dbReference>
<dbReference type="Ensembl" id="ENSSBOT00000046674.1">
    <property type="protein sequence ID" value="ENSSBOP00000029791.1"/>
    <property type="gene ID" value="ENSSBOG00000031196.1"/>
</dbReference>
<keyword evidence="4 6" id="KW-0472">Membrane</keyword>
<dbReference type="Gene3D" id="1.20.1070.10">
    <property type="entry name" value="Rhodopsin 7-helix transmembrane proteins"/>
    <property type="match status" value="1"/>
</dbReference>
<keyword evidence="5" id="KW-0807">Transducer</keyword>
<dbReference type="InterPro" id="IPR017452">
    <property type="entry name" value="GPCR_Rhodpsn_7TM"/>
</dbReference>
<dbReference type="PROSITE" id="PS50262">
    <property type="entry name" value="G_PROTEIN_RECEP_F1_2"/>
    <property type="match status" value="1"/>
</dbReference>
<dbReference type="AlphaFoldDB" id="A0A2K6UD08"/>
<sequence length="268" mass="28729">MKSDNQAFVLLGVSDRPRPELPLFLVLLLSCVLAVLGNVAIILASRRDPQLRSPLSLLDLCYTTATVPQMLVSMGSARKATSCGYAVFRWLGCSECVALAAVAVDRYVAICEPLRHAVLMRHALCQQLVALAWLGGLGSSRVQVGRTVQSPFCGRQVLNSFFLNAATLAVLVAAFVLVALALVLLCCGFTARAVLRVQSSEGRRKASGACSPRPPAAPSPTCLPAGHVNFPPLSHNQPDLNPFVYTLRNPDVKGALRRLLARIWSLCG</sequence>
<dbReference type="Proteomes" id="UP000233220">
    <property type="component" value="Unplaced"/>
</dbReference>
<evidence type="ECO:0000256" key="2">
    <source>
        <dbReference type="ARBA" id="ARBA00022692"/>
    </source>
</evidence>
<dbReference type="SUPFAM" id="SSF81321">
    <property type="entry name" value="Family A G protein-coupled receptor-like"/>
    <property type="match status" value="1"/>
</dbReference>
<keyword evidence="3 6" id="KW-1133">Transmembrane helix</keyword>
<evidence type="ECO:0000313" key="8">
    <source>
        <dbReference type="Ensembl" id="ENSSBOP00000029791.1"/>
    </source>
</evidence>
<dbReference type="OMA" id="CTECIIL"/>
<evidence type="ECO:0000256" key="6">
    <source>
        <dbReference type="SAM" id="Phobius"/>
    </source>
</evidence>
<evidence type="ECO:0000259" key="7">
    <source>
        <dbReference type="PROSITE" id="PS50262"/>
    </source>
</evidence>
<dbReference type="STRING" id="39432.ENSSBOP00000029791"/>
<dbReference type="PROSITE" id="PS51257">
    <property type="entry name" value="PROKAR_LIPOPROTEIN"/>
    <property type="match status" value="1"/>
</dbReference>
<dbReference type="GO" id="GO:0004930">
    <property type="term" value="F:G protein-coupled receptor activity"/>
    <property type="evidence" value="ECO:0007669"/>
    <property type="project" value="InterPro"/>
</dbReference>
<reference evidence="8" key="2">
    <citation type="submission" date="2025-09" db="UniProtKB">
        <authorList>
            <consortium name="Ensembl"/>
        </authorList>
    </citation>
    <scope>IDENTIFICATION</scope>
</reference>
<name>A0A2K6UD08_SAIBB</name>
<feature type="domain" description="G-protein coupled receptors family 1 profile" evidence="7">
    <location>
        <begin position="99"/>
        <end position="134"/>
    </location>
</feature>
<evidence type="ECO:0000256" key="1">
    <source>
        <dbReference type="ARBA" id="ARBA00004370"/>
    </source>
</evidence>
<evidence type="ECO:0000256" key="3">
    <source>
        <dbReference type="ARBA" id="ARBA00022989"/>
    </source>
</evidence>
<evidence type="ECO:0000256" key="4">
    <source>
        <dbReference type="ARBA" id="ARBA00023136"/>
    </source>
</evidence>
<evidence type="ECO:0000313" key="9">
    <source>
        <dbReference type="Proteomes" id="UP000233220"/>
    </source>
</evidence>
<proteinExistence type="predicted"/>
<protein>
    <submittedName>
        <fullName evidence="8">Olfactory receptor family 2 subfamily B member 11</fullName>
    </submittedName>
</protein>
<keyword evidence="2 6" id="KW-0812">Transmembrane</keyword>
<dbReference type="PANTHER" id="PTHR26453">
    <property type="entry name" value="OLFACTORY RECEPTOR"/>
    <property type="match status" value="1"/>
</dbReference>
<evidence type="ECO:0000256" key="5">
    <source>
        <dbReference type="ARBA" id="ARBA00023224"/>
    </source>
</evidence>